<organism evidence="3 4">
    <name type="scientific">Alteromonas mediterranea</name>
    <dbReference type="NCBI Taxonomy" id="314275"/>
    <lineage>
        <taxon>Bacteria</taxon>
        <taxon>Pseudomonadati</taxon>
        <taxon>Pseudomonadota</taxon>
        <taxon>Gammaproteobacteria</taxon>
        <taxon>Alteromonadales</taxon>
        <taxon>Alteromonadaceae</taxon>
        <taxon>Alteromonas/Salinimonas group</taxon>
        <taxon>Alteromonas</taxon>
    </lineage>
</organism>
<keyword evidence="1" id="KW-0732">Signal</keyword>
<evidence type="ECO:0000313" key="4">
    <source>
        <dbReference type="Proteomes" id="UP000182101"/>
    </source>
</evidence>
<feature type="chain" id="PRO_5042242840" description="NIDO domain-containing protein" evidence="1">
    <location>
        <begin position="24"/>
        <end position="407"/>
    </location>
</feature>
<evidence type="ECO:0000259" key="2">
    <source>
        <dbReference type="Pfam" id="PF06119"/>
    </source>
</evidence>
<dbReference type="AlphaFoldDB" id="A0AAC9NQE8"/>
<accession>A0AAC9NQE8</accession>
<sequence>MKWLSTVAVASLTLASFSFNTQANIIIGGMGGLEGYGTDETYTEWAPEFNLPFEVKLGDNSYEIFRPRQYGTIAFLESASLAYNGDFIAPFTATGNYDCFGCGQTYIGSPQEGVVAVTWSEMSTDAFHQESEDNRYNTFQALLIDRSEDTGQEGDFDVEFRYQKLEYREAEEDSEYTPASQAGVSTSTQGFISLPGSGVEEILELAESSNVGETGIWVYNFRDGVASLASNDTTSEGSGTSVDPFMPTEVVDGGWEFDFSVEQEEQVFIDPDVAIGYDYVVESGPKIGSVYLPSGFDADYELWLMGNNGWEFESNLLAEEEFLFGSDGVSEFRILGIDTSNMINPEDDMAFVTGLTFVDSGNVVMTQTPITEFVAAPTAVSEPSHILLFLTGVGFISLRKLRKQSAA</sequence>
<feature type="signal peptide" evidence="1">
    <location>
        <begin position="1"/>
        <end position="23"/>
    </location>
</feature>
<evidence type="ECO:0000256" key="1">
    <source>
        <dbReference type="SAM" id="SignalP"/>
    </source>
</evidence>
<dbReference type="RefSeq" id="WP_071958632.1">
    <property type="nucleotide sequence ID" value="NZ_CP018024.1"/>
</dbReference>
<reference evidence="3 4" key="1">
    <citation type="submission" date="2016-11" db="EMBL/GenBank/DDBJ databases">
        <title>Networking in microbes: conjugative elements and plasmids in the genus Alteromonas.</title>
        <authorList>
            <person name="Lopez-Perez M."/>
            <person name="Ramon-Marco N."/>
            <person name="Rodriguez-Valera F."/>
        </authorList>
    </citation>
    <scope>NUCLEOTIDE SEQUENCE [LARGE SCALE GENOMIC DNA]</scope>
    <source>
        <strain evidence="3 4">CP48</strain>
    </source>
</reference>
<feature type="domain" description="NIDO" evidence="2">
    <location>
        <begin position="112"/>
        <end position="221"/>
    </location>
</feature>
<dbReference type="InterPro" id="IPR003886">
    <property type="entry name" value="NIDO_dom"/>
</dbReference>
<gene>
    <name evidence="3" type="ORF">BM524_03670</name>
</gene>
<protein>
    <recommendedName>
        <fullName evidence="2">NIDO domain-containing protein</fullName>
    </recommendedName>
</protein>
<dbReference type="EMBL" id="CP018024">
    <property type="protein sequence ID" value="APD88983.1"/>
    <property type="molecule type" value="Genomic_DNA"/>
</dbReference>
<evidence type="ECO:0000313" key="3">
    <source>
        <dbReference type="EMBL" id="APD88983.1"/>
    </source>
</evidence>
<proteinExistence type="predicted"/>
<dbReference type="Pfam" id="PF06119">
    <property type="entry name" value="NIDO"/>
    <property type="match status" value="1"/>
</dbReference>
<dbReference type="NCBIfam" id="TIGR02595">
    <property type="entry name" value="PEP_CTERM"/>
    <property type="match status" value="1"/>
</dbReference>
<dbReference type="InterPro" id="IPR013424">
    <property type="entry name" value="Ice-binding_C"/>
</dbReference>
<name>A0AAC9NQE8_9ALTE</name>
<dbReference type="Proteomes" id="UP000182101">
    <property type="component" value="Chromosome"/>
</dbReference>
<dbReference type="GO" id="GO:0007160">
    <property type="term" value="P:cell-matrix adhesion"/>
    <property type="evidence" value="ECO:0007669"/>
    <property type="project" value="InterPro"/>
</dbReference>